<dbReference type="AlphaFoldDB" id="A0A0C9TD04"/>
<reference evidence="2 3" key="1">
    <citation type="submission" date="2014-06" db="EMBL/GenBank/DDBJ databases">
        <authorList>
            <consortium name="DOE Joint Genome Institute"/>
            <person name="Kuo A."/>
            <person name="Kohler A."/>
            <person name="Nagy L.G."/>
            <person name="Floudas D."/>
            <person name="Copeland A."/>
            <person name="Barry K.W."/>
            <person name="Cichocki N."/>
            <person name="Veneault-Fourrey C."/>
            <person name="LaButti K."/>
            <person name="Lindquist E.A."/>
            <person name="Lipzen A."/>
            <person name="Lundell T."/>
            <person name="Morin E."/>
            <person name="Murat C."/>
            <person name="Sun H."/>
            <person name="Tunlid A."/>
            <person name="Henrissat B."/>
            <person name="Grigoriev I.V."/>
            <person name="Hibbett D.S."/>
            <person name="Martin F."/>
            <person name="Nordberg H.P."/>
            <person name="Cantor M.N."/>
            <person name="Hua S.X."/>
        </authorList>
    </citation>
    <scope>NUCLEOTIDE SEQUENCE [LARGE SCALE GENOMIC DNA]</scope>
    <source>
        <strain evidence="2 3">ATCC 200175</strain>
    </source>
</reference>
<evidence type="ECO:0000256" key="1">
    <source>
        <dbReference type="SAM" id="MobiDB-lite"/>
    </source>
</evidence>
<name>A0A0C9TD04_PAXIN</name>
<evidence type="ECO:0000313" key="3">
    <source>
        <dbReference type="Proteomes" id="UP000053647"/>
    </source>
</evidence>
<reference evidence="3" key="2">
    <citation type="submission" date="2015-01" db="EMBL/GenBank/DDBJ databases">
        <title>Evolutionary Origins and Diversification of the Mycorrhizal Mutualists.</title>
        <authorList>
            <consortium name="DOE Joint Genome Institute"/>
            <consortium name="Mycorrhizal Genomics Consortium"/>
            <person name="Kohler A."/>
            <person name="Kuo A."/>
            <person name="Nagy L.G."/>
            <person name="Floudas D."/>
            <person name="Copeland A."/>
            <person name="Barry K.W."/>
            <person name="Cichocki N."/>
            <person name="Veneault-Fourrey C."/>
            <person name="LaButti K."/>
            <person name="Lindquist E.A."/>
            <person name="Lipzen A."/>
            <person name="Lundell T."/>
            <person name="Morin E."/>
            <person name="Murat C."/>
            <person name="Riley R."/>
            <person name="Ohm R."/>
            <person name="Sun H."/>
            <person name="Tunlid A."/>
            <person name="Henrissat B."/>
            <person name="Grigoriev I.V."/>
            <person name="Hibbett D.S."/>
            <person name="Martin F."/>
        </authorList>
    </citation>
    <scope>NUCLEOTIDE SEQUENCE [LARGE SCALE GENOMIC DNA]</scope>
    <source>
        <strain evidence="3">ATCC 200175</strain>
    </source>
</reference>
<feature type="compositionally biased region" description="Basic and acidic residues" evidence="1">
    <location>
        <begin position="9"/>
        <end position="22"/>
    </location>
</feature>
<proteinExistence type="predicted"/>
<sequence length="229" mass="26455">MQAPTINEVEDKYDRKMREKTWENPVTPGAILEEKNAPPPEERTGARDKNRKEKFSQRQPQTEDAPRGTQRNERCKPEATEAFLAALAAHQLDVDGLAAERTLTEEDIPLLFEKWYNHCKDIMGGVPPTMPLLREINHRIPLMDNNKKHCYHMPQCPDSMKPQLMEKIQTYTDNGWWEMKSIPQAAPMLCIPKKTGKLRTVVDLRQQNENMVKDVTPFPNQEQIPEDVA</sequence>
<feature type="region of interest" description="Disordered" evidence="1">
    <location>
        <begin position="1"/>
        <end position="73"/>
    </location>
</feature>
<dbReference type="Gene3D" id="3.30.70.270">
    <property type="match status" value="1"/>
</dbReference>
<organism evidence="2 3">
    <name type="scientific">Paxillus involutus ATCC 200175</name>
    <dbReference type="NCBI Taxonomy" id="664439"/>
    <lineage>
        <taxon>Eukaryota</taxon>
        <taxon>Fungi</taxon>
        <taxon>Dikarya</taxon>
        <taxon>Basidiomycota</taxon>
        <taxon>Agaricomycotina</taxon>
        <taxon>Agaricomycetes</taxon>
        <taxon>Agaricomycetidae</taxon>
        <taxon>Boletales</taxon>
        <taxon>Paxilineae</taxon>
        <taxon>Paxillaceae</taxon>
        <taxon>Paxillus</taxon>
    </lineage>
</organism>
<gene>
    <name evidence="2" type="ORF">PAXINDRAFT_20715</name>
</gene>
<feature type="compositionally biased region" description="Basic and acidic residues" evidence="1">
    <location>
        <begin position="32"/>
        <end position="56"/>
    </location>
</feature>
<dbReference type="Gene3D" id="3.10.10.10">
    <property type="entry name" value="HIV Type 1 Reverse Transcriptase, subunit A, domain 1"/>
    <property type="match status" value="1"/>
</dbReference>
<accession>A0A0C9TD04</accession>
<dbReference type="OrthoDB" id="2685257at2759"/>
<dbReference type="HOGENOM" id="CLU_1210174_0_0_1"/>
<evidence type="ECO:0000313" key="2">
    <source>
        <dbReference type="EMBL" id="KIJ06072.1"/>
    </source>
</evidence>
<dbReference type="SUPFAM" id="SSF56672">
    <property type="entry name" value="DNA/RNA polymerases"/>
    <property type="match status" value="1"/>
</dbReference>
<protein>
    <submittedName>
        <fullName evidence="2">Uncharacterized protein</fullName>
    </submittedName>
</protein>
<dbReference type="InterPro" id="IPR043128">
    <property type="entry name" value="Rev_trsase/Diguanyl_cyclase"/>
</dbReference>
<dbReference type="InterPro" id="IPR043502">
    <property type="entry name" value="DNA/RNA_pol_sf"/>
</dbReference>
<dbReference type="EMBL" id="KN820532">
    <property type="protein sequence ID" value="KIJ06072.1"/>
    <property type="molecule type" value="Genomic_DNA"/>
</dbReference>
<feature type="compositionally biased region" description="Basic and acidic residues" evidence="1">
    <location>
        <begin position="64"/>
        <end position="73"/>
    </location>
</feature>
<keyword evidence="3" id="KW-1185">Reference proteome</keyword>
<dbReference type="Proteomes" id="UP000053647">
    <property type="component" value="Unassembled WGS sequence"/>
</dbReference>